<evidence type="ECO:0000313" key="2">
    <source>
        <dbReference type="EMBL" id="AUY25993.1"/>
    </source>
</evidence>
<proteinExistence type="predicted"/>
<keyword evidence="3" id="KW-1185">Reference proteome</keyword>
<dbReference type="GeneID" id="84632944"/>
<sequence length="157" mass="17910">MELTWYDLHHSELNIQQLYEILALRNRVFIVEQQCPYEDIDGEDLVRDNRHIFATGEGRLLACARLLTPVDDRSPVTIGRVIVTSEARGLQLGYRLMEQVLLSCQQHWPGRQQALSAQAHLQAFYMRMGFKSVGDIYLEDNIPHIAMVSQETQAGGA</sequence>
<dbReference type="InterPro" id="IPR000182">
    <property type="entry name" value="GNAT_dom"/>
</dbReference>
<dbReference type="RefSeq" id="WP_084970674.1">
    <property type="nucleotide sequence ID" value="NZ_CP026378.1"/>
</dbReference>
<name>A0ABM6S2M2_9GAMM</name>
<dbReference type="SUPFAM" id="SSF55729">
    <property type="entry name" value="Acyl-CoA N-acyltransferases (Nat)"/>
    <property type="match status" value="1"/>
</dbReference>
<accession>A0ABM6S2M2</accession>
<dbReference type="InterPro" id="IPR016181">
    <property type="entry name" value="Acyl_CoA_acyltransferase"/>
</dbReference>
<reference evidence="2 3" key="1">
    <citation type="submission" date="2018-01" db="EMBL/GenBank/DDBJ databases">
        <title>Complete and assembled Genome of Pantoea calida DSM22759T.</title>
        <authorList>
            <person name="Stevens M.J.A."/>
            <person name="Zurfluh K."/>
            <person name="Stephan R."/>
        </authorList>
    </citation>
    <scope>NUCLEOTIDE SEQUENCE [LARGE SCALE GENOMIC DNA]</scope>
    <source>
        <strain evidence="2 3">DSM 22759</strain>
    </source>
</reference>
<dbReference type="PROSITE" id="PS51186">
    <property type="entry name" value="GNAT"/>
    <property type="match status" value="1"/>
</dbReference>
<evidence type="ECO:0000259" key="1">
    <source>
        <dbReference type="PROSITE" id="PS51186"/>
    </source>
</evidence>
<dbReference type="Pfam" id="PF13673">
    <property type="entry name" value="Acetyltransf_10"/>
    <property type="match status" value="1"/>
</dbReference>
<dbReference type="NCBIfam" id="NF007644">
    <property type="entry name" value="PRK10314.1"/>
    <property type="match status" value="1"/>
</dbReference>
<organism evidence="2 3">
    <name type="scientific">Mixta calida</name>
    <dbReference type="NCBI Taxonomy" id="665913"/>
    <lineage>
        <taxon>Bacteria</taxon>
        <taxon>Pseudomonadati</taxon>
        <taxon>Pseudomonadota</taxon>
        <taxon>Gammaproteobacteria</taxon>
        <taxon>Enterobacterales</taxon>
        <taxon>Erwiniaceae</taxon>
        <taxon>Mixta</taxon>
    </lineage>
</organism>
<dbReference type="EMBL" id="CP026378">
    <property type="protein sequence ID" value="AUY25993.1"/>
    <property type="molecule type" value="Genomic_DNA"/>
</dbReference>
<gene>
    <name evidence="2" type="ORF">C2E16_14460</name>
</gene>
<protein>
    <submittedName>
        <fullName evidence="2">GNAT family N-acetyltransferase</fullName>
    </submittedName>
</protein>
<feature type="domain" description="N-acetyltransferase" evidence="1">
    <location>
        <begin position="8"/>
        <end position="152"/>
    </location>
</feature>
<evidence type="ECO:0000313" key="3">
    <source>
        <dbReference type="Proteomes" id="UP000237673"/>
    </source>
</evidence>
<dbReference type="Gene3D" id="3.40.630.30">
    <property type="match status" value="1"/>
</dbReference>
<dbReference type="Proteomes" id="UP000237673">
    <property type="component" value="Chromosome"/>
</dbReference>